<keyword evidence="4 7" id="KW-0732">Signal</keyword>
<dbReference type="InterPro" id="IPR050492">
    <property type="entry name" value="Bact_metal-bind_prot9"/>
</dbReference>
<dbReference type="InterPro" id="IPR006127">
    <property type="entry name" value="ZnuA-like"/>
</dbReference>
<dbReference type="OrthoDB" id="7346865at2"/>
<dbReference type="GO" id="GO:0006829">
    <property type="term" value="P:zinc ion transport"/>
    <property type="evidence" value="ECO:0007669"/>
    <property type="project" value="UniProtKB-KW"/>
</dbReference>
<comment type="similarity">
    <text evidence="1 6">Belongs to the bacterial solute-binding protein 9 family.</text>
</comment>
<evidence type="ECO:0000256" key="7">
    <source>
        <dbReference type="SAM" id="SignalP"/>
    </source>
</evidence>
<dbReference type="GO" id="GO:0046872">
    <property type="term" value="F:metal ion binding"/>
    <property type="evidence" value="ECO:0007669"/>
    <property type="project" value="InterPro"/>
</dbReference>
<dbReference type="EMBL" id="MJMG01000001">
    <property type="protein sequence ID" value="OEY86993.1"/>
    <property type="molecule type" value="Genomic_DNA"/>
</dbReference>
<evidence type="ECO:0000256" key="2">
    <source>
        <dbReference type="ARBA" id="ARBA00015915"/>
    </source>
</evidence>
<feature type="chain" id="PRO_5009200952" description="High-affinity zinc uptake system protein ZnuA" evidence="7">
    <location>
        <begin position="20"/>
        <end position="287"/>
    </location>
</feature>
<name>A0A1E7QKL8_WOLPI</name>
<reference evidence="8 9" key="1">
    <citation type="submission" date="2016-09" db="EMBL/GenBank/DDBJ databases">
        <title>Genomic evidence for plant-parasitic nematodes as the earliest Wolbachia hosts.</title>
        <authorList>
            <person name="Brown A.M."/>
            <person name="Wasala S.K."/>
            <person name="Howe D.K."/>
            <person name="Peetz A.B."/>
            <person name="Zasada I.A."/>
            <person name="Denver D.R."/>
        </authorList>
    </citation>
    <scope>NUCLEOTIDE SEQUENCE [LARGE SCALE GENOMIC DNA]</scope>
    <source>
        <strain evidence="9">wPpe</strain>
    </source>
</reference>
<keyword evidence="5" id="KW-0862">Zinc</keyword>
<evidence type="ECO:0000256" key="3">
    <source>
        <dbReference type="ARBA" id="ARBA00022448"/>
    </source>
</evidence>
<dbReference type="PANTHER" id="PTHR42953:SF3">
    <property type="entry name" value="HIGH-AFFINITY ZINC UPTAKE SYSTEM PROTEIN ZNUA"/>
    <property type="match status" value="1"/>
</dbReference>
<evidence type="ECO:0000313" key="8">
    <source>
        <dbReference type="EMBL" id="OEY86993.1"/>
    </source>
</evidence>
<dbReference type="AlphaFoldDB" id="A0A1E7QKL8"/>
<comment type="caution">
    <text evidence="8">The sequence shown here is derived from an EMBL/GenBank/DDBJ whole genome shotgun (WGS) entry which is preliminary data.</text>
</comment>
<keyword evidence="9" id="KW-1185">Reference proteome</keyword>
<dbReference type="InterPro" id="IPR006128">
    <property type="entry name" value="Lipoprotein_PsaA-like"/>
</dbReference>
<proteinExistence type="inferred from homology"/>
<dbReference type="Proteomes" id="UP000175679">
    <property type="component" value="Unassembled WGS sequence"/>
</dbReference>
<protein>
    <recommendedName>
        <fullName evidence="2">High-affinity zinc uptake system protein ZnuA</fullName>
    </recommendedName>
</protein>
<dbReference type="Gene3D" id="3.40.50.1980">
    <property type="entry name" value="Nitrogenase molybdenum iron protein domain"/>
    <property type="match status" value="2"/>
</dbReference>
<dbReference type="PANTHER" id="PTHR42953">
    <property type="entry name" value="HIGH-AFFINITY ZINC UPTAKE SYSTEM PROTEIN ZNUA-RELATED"/>
    <property type="match status" value="1"/>
</dbReference>
<dbReference type="SUPFAM" id="SSF53807">
    <property type="entry name" value="Helical backbone' metal receptor"/>
    <property type="match status" value="1"/>
</dbReference>
<sequence>MKHWLFFSLLVLCYNTAFSDNLKVVATIKPIHSLVSSVTEGILEPCLVDCGATSVHDYILKPSSVSKLESSNIIFYVDDNLETFIKSFGKNRTLVKLSEAVKLLPARPQLLSQNIINEEDLHIWLSPDNAKIMINYISAKLSEIDKGNSARYNYNAMKATLKIDQEIKKIAKELDNLKDKKYIVTHDAYQYFEKYFSLSDPSAILSIEEDSYMGVRSLIKLKRIIKEENIKCVFSNSLENPKIFSNDPNIKIVILDPIGLDIEPGKDAYITIINNIAQNFKSCFIAP</sequence>
<feature type="signal peptide" evidence="7">
    <location>
        <begin position="1"/>
        <end position="19"/>
    </location>
</feature>
<evidence type="ECO:0000256" key="1">
    <source>
        <dbReference type="ARBA" id="ARBA00011028"/>
    </source>
</evidence>
<dbReference type="RefSeq" id="WP_070064643.1">
    <property type="nucleotide sequence ID" value="NZ_MJMG01000001.1"/>
</dbReference>
<dbReference type="PRINTS" id="PR00690">
    <property type="entry name" value="ADHESNFAMILY"/>
</dbReference>
<gene>
    <name evidence="8" type="ORF">BIY23_00645</name>
</gene>
<evidence type="ECO:0000313" key="9">
    <source>
        <dbReference type="Proteomes" id="UP000175679"/>
    </source>
</evidence>
<accession>A0A1E7QKL8</accession>
<dbReference type="GO" id="GO:0007155">
    <property type="term" value="P:cell adhesion"/>
    <property type="evidence" value="ECO:0007669"/>
    <property type="project" value="InterPro"/>
</dbReference>
<evidence type="ECO:0000256" key="6">
    <source>
        <dbReference type="RuleBase" id="RU003512"/>
    </source>
</evidence>
<evidence type="ECO:0000256" key="5">
    <source>
        <dbReference type="ARBA" id="ARBA00022906"/>
    </source>
</evidence>
<organism evidence="8 9">
    <name type="scientific">Wolbachia pipientis</name>
    <dbReference type="NCBI Taxonomy" id="955"/>
    <lineage>
        <taxon>Bacteria</taxon>
        <taxon>Pseudomonadati</taxon>
        <taxon>Pseudomonadota</taxon>
        <taxon>Alphaproteobacteria</taxon>
        <taxon>Rickettsiales</taxon>
        <taxon>Anaplasmataceae</taxon>
        <taxon>Wolbachieae</taxon>
        <taxon>Wolbachia</taxon>
    </lineage>
</organism>
<evidence type="ECO:0000256" key="4">
    <source>
        <dbReference type="ARBA" id="ARBA00022729"/>
    </source>
</evidence>
<keyword evidence="5" id="KW-0864">Zinc transport</keyword>
<keyword evidence="5" id="KW-0406">Ion transport</keyword>
<keyword evidence="3 6" id="KW-0813">Transport</keyword>
<dbReference type="Pfam" id="PF01297">
    <property type="entry name" value="ZnuA"/>
    <property type="match status" value="1"/>
</dbReference>